<dbReference type="SUPFAM" id="SSF48403">
    <property type="entry name" value="Ankyrin repeat"/>
    <property type="match status" value="1"/>
</dbReference>
<dbReference type="AlphaFoldDB" id="A0A9N8H8J1"/>
<proteinExistence type="predicted"/>
<evidence type="ECO:0000313" key="3">
    <source>
        <dbReference type="Proteomes" id="UP001153069"/>
    </source>
</evidence>
<reference evidence="2" key="1">
    <citation type="submission" date="2020-06" db="EMBL/GenBank/DDBJ databases">
        <authorList>
            <consortium name="Plant Systems Biology data submission"/>
        </authorList>
    </citation>
    <scope>NUCLEOTIDE SEQUENCE</scope>
    <source>
        <strain evidence="2">D6</strain>
    </source>
</reference>
<sequence>MTTTCLSPLPLASIENLSSVSESSDYPFHDDDDDEEDCSRQEHHKPAKKDDDDNVSLAVSLGALVNDTRRGVDDASNRSLPLMQFEFDMGAGAARMSEDDNKSMKSFMMRMNSTNNLSYFQDAPEKDGSVPVNVNVMTSLRHQTSRDDLALTDTGRAPSPHSLFLDIIKGITGIDLPDTYWKNYFEEISDERVQAYSMETVRAARNQDVEALTRIYKEKGKGPLEACNKQGESIVHLACRRRNDALVSFLVGDAKVSLHVRDDWGKTPLHELCWNSRARSRGQFDSFRLLLKEAPELLFAKDSRGFTPLQYVPKESWKDWQRFLERYKKLIRCKVQLIGFVQSRTKLQETLERANSTMTLLSSKTRLSARSSLTKLSGETGSSK</sequence>
<gene>
    <name evidence="2" type="ORF">SEMRO_171_G075650.1</name>
</gene>
<accession>A0A9N8H8J1</accession>
<evidence type="ECO:0000256" key="1">
    <source>
        <dbReference type="SAM" id="MobiDB-lite"/>
    </source>
</evidence>
<dbReference type="InterPro" id="IPR002110">
    <property type="entry name" value="Ankyrin_rpt"/>
</dbReference>
<comment type="caution">
    <text evidence="2">The sequence shown here is derived from an EMBL/GenBank/DDBJ whole genome shotgun (WGS) entry which is preliminary data.</text>
</comment>
<dbReference type="EMBL" id="CAICTM010000170">
    <property type="protein sequence ID" value="CAB9503607.1"/>
    <property type="molecule type" value="Genomic_DNA"/>
</dbReference>
<name>A0A9N8H8J1_9STRA</name>
<dbReference type="Proteomes" id="UP001153069">
    <property type="component" value="Unassembled WGS sequence"/>
</dbReference>
<dbReference type="Pfam" id="PF12796">
    <property type="entry name" value="Ank_2"/>
    <property type="match status" value="1"/>
</dbReference>
<evidence type="ECO:0000313" key="2">
    <source>
        <dbReference type="EMBL" id="CAB9503607.1"/>
    </source>
</evidence>
<dbReference type="InterPro" id="IPR036770">
    <property type="entry name" value="Ankyrin_rpt-contain_sf"/>
</dbReference>
<dbReference type="Gene3D" id="1.25.40.20">
    <property type="entry name" value="Ankyrin repeat-containing domain"/>
    <property type="match status" value="1"/>
</dbReference>
<organism evidence="2 3">
    <name type="scientific">Seminavis robusta</name>
    <dbReference type="NCBI Taxonomy" id="568900"/>
    <lineage>
        <taxon>Eukaryota</taxon>
        <taxon>Sar</taxon>
        <taxon>Stramenopiles</taxon>
        <taxon>Ochrophyta</taxon>
        <taxon>Bacillariophyta</taxon>
        <taxon>Bacillariophyceae</taxon>
        <taxon>Bacillariophycidae</taxon>
        <taxon>Naviculales</taxon>
        <taxon>Naviculaceae</taxon>
        <taxon>Seminavis</taxon>
    </lineage>
</organism>
<protein>
    <submittedName>
        <fullName evidence="2">ANK</fullName>
    </submittedName>
</protein>
<feature type="region of interest" description="Disordered" evidence="1">
    <location>
        <begin position="16"/>
        <end position="53"/>
    </location>
</feature>
<keyword evidence="3" id="KW-1185">Reference proteome</keyword>